<evidence type="ECO:0000256" key="1">
    <source>
        <dbReference type="ARBA" id="ARBA00004141"/>
    </source>
</evidence>
<evidence type="ECO:0000256" key="6">
    <source>
        <dbReference type="ARBA" id="ARBA00023170"/>
    </source>
</evidence>
<evidence type="ECO:0000256" key="3">
    <source>
        <dbReference type="ARBA" id="ARBA00022989"/>
    </source>
</evidence>
<evidence type="ECO:0000256" key="2">
    <source>
        <dbReference type="ARBA" id="ARBA00022692"/>
    </source>
</evidence>
<dbReference type="GO" id="GO:0004930">
    <property type="term" value="F:G protein-coupled receptor activity"/>
    <property type="evidence" value="ECO:0007669"/>
    <property type="project" value="UniProtKB-KW"/>
</dbReference>
<organism evidence="10 11">
    <name type="scientific">Paramormyrops kingsleyae</name>
    <dbReference type="NCBI Taxonomy" id="1676925"/>
    <lineage>
        <taxon>Eukaryota</taxon>
        <taxon>Metazoa</taxon>
        <taxon>Chordata</taxon>
        <taxon>Craniata</taxon>
        <taxon>Vertebrata</taxon>
        <taxon>Euteleostomi</taxon>
        <taxon>Actinopterygii</taxon>
        <taxon>Neopterygii</taxon>
        <taxon>Teleostei</taxon>
        <taxon>Osteoglossocephala</taxon>
        <taxon>Osteoglossomorpha</taxon>
        <taxon>Osteoglossiformes</taxon>
        <taxon>Mormyridae</taxon>
        <taxon>Paramormyrops</taxon>
    </lineage>
</organism>
<dbReference type="Gene3D" id="1.20.1070.10">
    <property type="entry name" value="Rhodopsin 7-helix transmembrane proteins"/>
    <property type="match status" value="1"/>
</dbReference>
<reference evidence="10" key="1">
    <citation type="submission" date="2025-08" db="UniProtKB">
        <authorList>
            <consortium name="Ensembl"/>
        </authorList>
    </citation>
    <scope>IDENTIFICATION</scope>
</reference>
<dbReference type="GeneTree" id="ENSGT01140000282516"/>
<feature type="domain" description="G-protein coupled receptors family 1 profile" evidence="9">
    <location>
        <begin position="51"/>
        <end position="299"/>
    </location>
</feature>
<protein>
    <submittedName>
        <fullName evidence="10">Oxoeicosanoid receptor 1</fullName>
    </submittedName>
</protein>
<dbReference type="Ensembl" id="ENSPKIT00000042493.1">
    <property type="protein sequence ID" value="ENSPKIP00000017970.1"/>
    <property type="gene ID" value="ENSPKIG00000003696.1"/>
</dbReference>
<comment type="similarity">
    <text evidence="8">Belongs to the G-protein coupled receptor 1 family.</text>
</comment>
<dbReference type="PROSITE" id="PS00237">
    <property type="entry name" value="G_PROTEIN_RECEP_F1_1"/>
    <property type="match status" value="2"/>
</dbReference>
<dbReference type="PANTHER" id="PTHR46048:SF10">
    <property type="entry name" value="HYDROXYCARBOXYLIC ACID RECEPTOR 1-4-RELATED"/>
    <property type="match status" value="1"/>
</dbReference>
<keyword evidence="5" id="KW-0472">Membrane</keyword>
<accession>A0A3B3RJG1</accession>
<keyword evidence="3" id="KW-1133">Transmembrane helix</keyword>
<dbReference type="InterPro" id="IPR017452">
    <property type="entry name" value="GPCR_Rhodpsn_7TM"/>
</dbReference>
<evidence type="ECO:0000256" key="8">
    <source>
        <dbReference type="RuleBase" id="RU000688"/>
    </source>
</evidence>
<evidence type="ECO:0000256" key="4">
    <source>
        <dbReference type="ARBA" id="ARBA00023040"/>
    </source>
</evidence>
<comment type="subcellular location">
    <subcellularLocation>
        <location evidence="1">Membrane</location>
        <topology evidence="1">Multi-pass membrane protein</topology>
    </subcellularLocation>
</comment>
<dbReference type="GO" id="GO:0005886">
    <property type="term" value="C:plasma membrane"/>
    <property type="evidence" value="ECO:0007669"/>
    <property type="project" value="TreeGrafter"/>
</dbReference>
<dbReference type="PRINTS" id="PR00237">
    <property type="entry name" value="GPCRRHODOPSN"/>
</dbReference>
<evidence type="ECO:0000256" key="5">
    <source>
        <dbReference type="ARBA" id="ARBA00023136"/>
    </source>
</evidence>
<dbReference type="SUPFAM" id="SSF81321">
    <property type="entry name" value="Family A G protein-coupled receptor-like"/>
    <property type="match status" value="1"/>
</dbReference>
<dbReference type="InterPro" id="IPR000276">
    <property type="entry name" value="GPCR_Rhodpsn"/>
</dbReference>
<sequence>TFYLAFPALWGTAFWHAMVGNSSQACPASKALLVNVLPTFLSIEFLLGLPGTILALWIFCCRMSNSLPNTVFLLNMVMADFLLLTGLPFQIDYFRRCDSWMFGPSFCNITLFMMAVNRSASIAFMMTVAVNRYLKIVHPHHRINNITVCQARLISLVEWVVVVSLRLPLLTNLLSWEENNVTLCQSFGLTDLSVGMKLHYGVHLLEFLLPFLVLLFCSFRIICVLRHRQMDKVKRVRRAMRAVQAIVAIFIFCFMPSFITGVAALILDRKSEDFNLLSTLFRFSITFTYLNSALDPIIYCFSSPSFHNALKMSFNSLGLVQFQLNRRGSTVSED</sequence>
<dbReference type="Proteomes" id="UP000261540">
    <property type="component" value="Unplaced"/>
</dbReference>
<keyword evidence="11" id="KW-1185">Reference proteome</keyword>
<dbReference type="Pfam" id="PF00001">
    <property type="entry name" value="7tm_1"/>
    <property type="match status" value="1"/>
</dbReference>
<name>A0A3B3RJG1_9TELE</name>
<keyword evidence="4 8" id="KW-0297">G-protein coupled receptor</keyword>
<evidence type="ECO:0000313" key="11">
    <source>
        <dbReference type="Proteomes" id="UP000261540"/>
    </source>
</evidence>
<evidence type="ECO:0000259" key="9">
    <source>
        <dbReference type="PROSITE" id="PS50262"/>
    </source>
</evidence>
<evidence type="ECO:0000313" key="10">
    <source>
        <dbReference type="Ensembl" id="ENSPKIP00000017970.1"/>
    </source>
</evidence>
<proteinExistence type="inferred from homology"/>
<dbReference type="AlphaFoldDB" id="A0A3B3RJG1"/>
<evidence type="ECO:0000256" key="7">
    <source>
        <dbReference type="ARBA" id="ARBA00023224"/>
    </source>
</evidence>
<keyword evidence="2 8" id="KW-0812">Transmembrane</keyword>
<reference evidence="10" key="2">
    <citation type="submission" date="2025-09" db="UniProtKB">
        <authorList>
            <consortium name="Ensembl"/>
        </authorList>
    </citation>
    <scope>IDENTIFICATION</scope>
</reference>
<keyword evidence="7 8" id="KW-0807">Transducer</keyword>
<dbReference type="PROSITE" id="PS50262">
    <property type="entry name" value="G_PROTEIN_RECEP_F1_2"/>
    <property type="match status" value="1"/>
</dbReference>
<keyword evidence="6 8" id="KW-0675">Receptor</keyword>
<dbReference type="InterPro" id="IPR051893">
    <property type="entry name" value="HCARs"/>
</dbReference>
<dbReference type="PANTHER" id="PTHR46048">
    <property type="entry name" value="HYDROXYCARBOXYLIC ACID RECEPTOR 2"/>
    <property type="match status" value="1"/>
</dbReference>